<gene>
    <name evidence="4" type="ORF">EOE66_12395</name>
</gene>
<evidence type="ECO:0000313" key="5">
    <source>
        <dbReference type="Proteomes" id="UP000285575"/>
    </source>
</evidence>
<dbReference type="Pfam" id="PF07317">
    <property type="entry name" value="PilZN"/>
    <property type="match status" value="1"/>
</dbReference>
<keyword evidence="5" id="KW-1185">Reference proteome</keyword>
<evidence type="ECO:0000259" key="3">
    <source>
        <dbReference type="Pfam" id="PF07317"/>
    </source>
</evidence>
<feature type="region of interest" description="Disordered" evidence="1">
    <location>
        <begin position="1"/>
        <end position="21"/>
    </location>
</feature>
<keyword evidence="4" id="KW-0969">Cilium</keyword>
<dbReference type="GO" id="GO:0035438">
    <property type="term" value="F:cyclic-di-GMP binding"/>
    <property type="evidence" value="ECO:0007669"/>
    <property type="project" value="InterPro"/>
</dbReference>
<evidence type="ECO:0000313" key="4">
    <source>
        <dbReference type="EMBL" id="RVU46600.1"/>
    </source>
</evidence>
<keyword evidence="4" id="KW-0282">Flagellum</keyword>
<reference evidence="4 5" key="1">
    <citation type="submission" date="2019-01" db="EMBL/GenBank/DDBJ databases">
        <authorList>
            <person name="Chen W.-M."/>
        </authorList>
    </citation>
    <scope>NUCLEOTIDE SEQUENCE [LARGE SCALE GENOMIC DNA]</scope>
    <source>
        <strain evidence="4 5">KYPY4</strain>
    </source>
</reference>
<organism evidence="4 5">
    <name type="scientific">Rubrivivax rivuli</name>
    <dbReference type="NCBI Taxonomy" id="1862385"/>
    <lineage>
        <taxon>Bacteria</taxon>
        <taxon>Pseudomonadati</taxon>
        <taxon>Pseudomonadota</taxon>
        <taxon>Betaproteobacteria</taxon>
        <taxon>Burkholderiales</taxon>
        <taxon>Sphaerotilaceae</taxon>
        <taxon>Rubrivivax</taxon>
    </lineage>
</organism>
<keyword evidence="4" id="KW-0966">Cell projection</keyword>
<feature type="domain" description="PilZ" evidence="2">
    <location>
        <begin position="129"/>
        <end position="243"/>
    </location>
</feature>
<feature type="compositionally biased region" description="Basic and acidic residues" evidence="1">
    <location>
        <begin position="1"/>
        <end position="16"/>
    </location>
</feature>
<dbReference type="InterPro" id="IPR009875">
    <property type="entry name" value="PilZ_domain"/>
</dbReference>
<sequence>MFQDTRPAELDSKGDSDPWGPFRVASPADRLSLLRALRDRQVPVVLSAPEGTALSVSLWAVDEAQDRLNFSVDARAPQLPALVDVDEAVAVAYLDSVKLQFDLHGLTLVRGAQSSALQCAMPQDIYRFQRRSAYRVRPRERQGPVATFRHPALPEMPLALRVLDVSIGGCALWLPGDVPPLQAGTLINRMHVELDPDTEFESAVRLQHVSGGSLASAEPGVRIGCEWQHLSGPAERVLQRWIDRSQRRRHLLTLG</sequence>
<dbReference type="Gene3D" id="2.40.10.220">
    <property type="entry name" value="predicted glycosyltransferase like domains"/>
    <property type="match status" value="1"/>
</dbReference>
<proteinExistence type="predicted"/>
<name>A0A437RIJ3_9BURK</name>
<dbReference type="AlphaFoldDB" id="A0A437RIJ3"/>
<comment type="caution">
    <text evidence="4">The sequence shown here is derived from an EMBL/GenBank/DDBJ whole genome shotgun (WGS) entry which is preliminary data.</text>
</comment>
<evidence type="ECO:0000259" key="2">
    <source>
        <dbReference type="Pfam" id="PF07238"/>
    </source>
</evidence>
<dbReference type="RefSeq" id="WP_128228958.1">
    <property type="nucleotide sequence ID" value="NZ_SACR01000003.1"/>
</dbReference>
<accession>A0A437RIJ3</accession>
<dbReference type="Pfam" id="PF07238">
    <property type="entry name" value="PilZ"/>
    <property type="match status" value="1"/>
</dbReference>
<dbReference type="EMBL" id="SACR01000003">
    <property type="protein sequence ID" value="RVU46600.1"/>
    <property type="molecule type" value="Genomic_DNA"/>
</dbReference>
<dbReference type="Proteomes" id="UP000285575">
    <property type="component" value="Unassembled WGS sequence"/>
</dbReference>
<protein>
    <submittedName>
        <fullName evidence="4">Flagellar brake protein</fullName>
    </submittedName>
</protein>
<dbReference type="InterPro" id="IPR009926">
    <property type="entry name" value="T3SS_YcgR_PilZN"/>
</dbReference>
<dbReference type="OrthoDB" id="5572581at2"/>
<evidence type="ECO:0000256" key="1">
    <source>
        <dbReference type="SAM" id="MobiDB-lite"/>
    </source>
</evidence>
<feature type="domain" description="Type III secretion system flagellar brake protein YcgR PilZN" evidence="3">
    <location>
        <begin position="22"/>
        <end position="127"/>
    </location>
</feature>